<feature type="domain" description="SCP" evidence="1">
    <location>
        <begin position="55"/>
        <end position="165"/>
    </location>
</feature>
<gene>
    <name evidence="2" type="ORF">ABR189_17345</name>
</gene>
<dbReference type="RefSeq" id="WP_354661725.1">
    <property type="nucleotide sequence ID" value="NZ_JBEXAC010000002.1"/>
</dbReference>
<dbReference type="PANTHER" id="PTHR31157:SF1">
    <property type="entry name" value="SCP DOMAIN-CONTAINING PROTEIN"/>
    <property type="match status" value="1"/>
</dbReference>
<accession>A0ABV2T929</accession>
<comment type="caution">
    <text evidence="2">The sequence shown here is derived from an EMBL/GenBank/DDBJ whole genome shotgun (WGS) entry which is preliminary data.</text>
</comment>
<dbReference type="Pfam" id="PF00188">
    <property type="entry name" value="CAP"/>
    <property type="match status" value="1"/>
</dbReference>
<dbReference type="InterPro" id="IPR035940">
    <property type="entry name" value="CAP_sf"/>
</dbReference>
<evidence type="ECO:0000313" key="3">
    <source>
        <dbReference type="Proteomes" id="UP001549749"/>
    </source>
</evidence>
<dbReference type="CDD" id="cd05379">
    <property type="entry name" value="CAP_bacterial"/>
    <property type="match status" value="1"/>
</dbReference>
<proteinExistence type="predicted"/>
<dbReference type="Gene3D" id="3.40.33.10">
    <property type="entry name" value="CAP"/>
    <property type="match status" value="1"/>
</dbReference>
<organism evidence="2 3">
    <name type="scientific">Chitinophaga defluvii</name>
    <dbReference type="NCBI Taxonomy" id="3163343"/>
    <lineage>
        <taxon>Bacteria</taxon>
        <taxon>Pseudomonadati</taxon>
        <taxon>Bacteroidota</taxon>
        <taxon>Chitinophagia</taxon>
        <taxon>Chitinophagales</taxon>
        <taxon>Chitinophagaceae</taxon>
        <taxon>Chitinophaga</taxon>
    </lineage>
</organism>
<name>A0ABV2T929_9BACT</name>
<protein>
    <submittedName>
        <fullName evidence="2">CAP domain-containing protein</fullName>
    </submittedName>
</protein>
<dbReference type="SUPFAM" id="SSF55797">
    <property type="entry name" value="PR-1-like"/>
    <property type="match status" value="1"/>
</dbReference>
<reference evidence="2 3" key="1">
    <citation type="submission" date="2024-06" db="EMBL/GenBank/DDBJ databases">
        <title>Chitinophaga defluvii sp. nov., isolated from municipal sewage.</title>
        <authorList>
            <person name="Zhang L."/>
        </authorList>
    </citation>
    <scope>NUCLEOTIDE SEQUENCE [LARGE SCALE GENOMIC DNA]</scope>
    <source>
        <strain evidence="2 3">H8</strain>
    </source>
</reference>
<dbReference type="Proteomes" id="UP001549749">
    <property type="component" value="Unassembled WGS sequence"/>
</dbReference>
<sequence length="182" mass="20103">MTGKVKLLFTVGILICYALTGCTKKDPLIPVKPDVIVPGDSVTVTENKVDRNELLTLVNGLRSRGCDCGSTKMPPVHALKWSGSLEKAAWLHSKDMKVNNFFQHNSQNGTTPGTRITAVGYNWYTYGENIAKGNMDEQAVILGWLSSPEHCKNMMKADYYEIGIGQEGVYWTMDLGSRVADK</sequence>
<evidence type="ECO:0000313" key="2">
    <source>
        <dbReference type="EMBL" id="MET6999157.1"/>
    </source>
</evidence>
<dbReference type="InterPro" id="IPR014044">
    <property type="entry name" value="CAP_dom"/>
</dbReference>
<evidence type="ECO:0000259" key="1">
    <source>
        <dbReference type="Pfam" id="PF00188"/>
    </source>
</evidence>
<keyword evidence="3" id="KW-1185">Reference proteome</keyword>
<dbReference type="PROSITE" id="PS51257">
    <property type="entry name" value="PROKAR_LIPOPROTEIN"/>
    <property type="match status" value="1"/>
</dbReference>
<dbReference type="PANTHER" id="PTHR31157">
    <property type="entry name" value="SCP DOMAIN-CONTAINING PROTEIN"/>
    <property type="match status" value="1"/>
</dbReference>
<dbReference type="EMBL" id="JBEXAC010000002">
    <property type="protein sequence ID" value="MET6999157.1"/>
    <property type="molecule type" value="Genomic_DNA"/>
</dbReference>